<evidence type="ECO:0000313" key="1">
    <source>
        <dbReference type="EMBL" id="KAL1641932.1"/>
    </source>
</evidence>
<protein>
    <recommendedName>
        <fullName evidence="3">Proteophosphoglycan ppg4</fullName>
    </recommendedName>
</protein>
<sequence length="404" mass="43080">MSGKEQRKGFEKQPLLQNLRDVPNIMVPLRAAQVSSYGFSVTASSIAILLIPVIKIVAAGLYSVTLATTTEQVQPSIDTSIVSNLESTYELGGSYLSVQRASQFAEWSITPSFNVPRRAGILDNLVFSNITGPGHVRDDIDLSNSTIDVEVPAISVDVNCTDADMSIWAQYTDSTDCWAFHADCASQQCKDLIPVDDEPGTYYLDGNSGGSCPGSNDVFVGMTAFGPSAYRVLLADYTSVKQQPFTNATPWGTTKAYESYNLTTGFLAPGALTVALPTVRAVSCALSLAEVSVRATYAHSSASSSSSSSWTPRAYDPHSLRRVRAYNATALPSWLRPYAYASNGTALLDLHDLTLAAPGRLASSSSLWPTRGAALNFFELLAAHASATPRPPSCSTTPPPSTPP</sequence>
<proteinExistence type="predicted"/>
<accession>A0ABR3TQ26</accession>
<comment type="caution">
    <text evidence="1">The sequence shown here is derived from an EMBL/GenBank/DDBJ whole genome shotgun (WGS) entry which is preliminary data.</text>
</comment>
<dbReference type="EMBL" id="JAKEKT020000036">
    <property type="protein sequence ID" value="KAL1641932.1"/>
    <property type="molecule type" value="Genomic_DNA"/>
</dbReference>
<keyword evidence="2" id="KW-1185">Reference proteome</keyword>
<evidence type="ECO:0000313" key="2">
    <source>
        <dbReference type="Proteomes" id="UP001521184"/>
    </source>
</evidence>
<reference evidence="1 2" key="1">
    <citation type="journal article" date="2023" name="Plant Dis.">
        <title>First Report of Diplodia intermedia Causing Canker and Dieback Diseases on Apple Trees in Canada.</title>
        <authorList>
            <person name="Ellouze W."/>
            <person name="Ilyukhin E."/>
            <person name="Sulman M."/>
            <person name="Ali S."/>
        </authorList>
    </citation>
    <scope>NUCLEOTIDE SEQUENCE [LARGE SCALE GENOMIC DNA]</scope>
    <source>
        <strain evidence="1 2">M45-28</strain>
    </source>
</reference>
<organism evidence="1 2">
    <name type="scientific">Diplodia intermedia</name>
    <dbReference type="NCBI Taxonomy" id="856260"/>
    <lineage>
        <taxon>Eukaryota</taxon>
        <taxon>Fungi</taxon>
        <taxon>Dikarya</taxon>
        <taxon>Ascomycota</taxon>
        <taxon>Pezizomycotina</taxon>
        <taxon>Dothideomycetes</taxon>
        <taxon>Dothideomycetes incertae sedis</taxon>
        <taxon>Botryosphaeriales</taxon>
        <taxon>Botryosphaeriaceae</taxon>
        <taxon>Diplodia</taxon>
    </lineage>
</organism>
<evidence type="ECO:0008006" key="3">
    <source>
        <dbReference type="Google" id="ProtNLM"/>
    </source>
</evidence>
<dbReference type="Proteomes" id="UP001521184">
    <property type="component" value="Unassembled WGS sequence"/>
</dbReference>
<gene>
    <name evidence="1" type="ORF">SLS58_005768</name>
</gene>
<name>A0ABR3TQ26_9PEZI</name>